<evidence type="ECO:0000313" key="2">
    <source>
        <dbReference type="Proteomes" id="UP000306420"/>
    </source>
</evidence>
<gene>
    <name evidence="1" type="ORF">FEZ33_06070</name>
</gene>
<dbReference type="RefSeq" id="WP_138404514.1">
    <property type="nucleotide sequence ID" value="NZ_VBSP01000017.1"/>
</dbReference>
<reference evidence="1 2" key="1">
    <citation type="submission" date="2019-05" db="EMBL/GenBank/DDBJ databases">
        <title>The metagenome of a microbial culture collection derived from dairy environment covers the genomic content of the human microbiome.</title>
        <authorList>
            <person name="Roder T."/>
            <person name="Wuthrich D."/>
            <person name="Sattari Z."/>
            <person name="Von Ah U."/>
            <person name="Bar C."/>
            <person name="Ronchi F."/>
            <person name="Macpherson A.J."/>
            <person name="Ganal-Vonarburg S.C."/>
            <person name="Bruggmann R."/>
            <person name="Vergeres G."/>
        </authorList>
    </citation>
    <scope>NUCLEOTIDE SEQUENCE [LARGE SCALE GENOMIC DNA]</scope>
    <source>
        <strain evidence="1 2">FAM 24227</strain>
    </source>
</reference>
<organism evidence="1 2">
    <name type="scientific">Ruoffia tabacinasalis</name>
    <dbReference type="NCBI Taxonomy" id="87458"/>
    <lineage>
        <taxon>Bacteria</taxon>
        <taxon>Bacillati</taxon>
        <taxon>Bacillota</taxon>
        <taxon>Bacilli</taxon>
        <taxon>Lactobacillales</taxon>
        <taxon>Aerococcaceae</taxon>
        <taxon>Ruoffia</taxon>
    </lineage>
</organism>
<dbReference type="Gene3D" id="3.40.1440.10">
    <property type="entry name" value="GIY-YIG endonuclease"/>
    <property type="match status" value="1"/>
</dbReference>
<accession>A0A5R9E079</accession>
<comment type="caution">
    <text evidence="1">The sequence shown here is derived from an EMBL/GenBank/DDBJ whole genome shotgun (WGS) entry which is preliminary data.</text>
</comment>
<dbReference type="CDD" id="cd10451">
    <property type="entry name" value="GIY-YIG_LuxR_like"/>
    <property type="match status" value="1"/>
</dbReference>
<evidence type="ECO:0000313" key="1">
    <source>
        <dbReference type="EMBL" id="TLQ41435.1"/>
    </source>
</evidence>
<sequence length="115" mass="13742">MDKKSRKQLINEYKNRKPEMGIISIKNNSTKERFLDISKSIQADLNSHRFKLKANWHPNHRIQVIWNEHSEADFEFSVIKELEYEDSTVDYTEKLEAILMECLEADHYASRLNKE</sequence>
<dbReference type="Proteomes" id="UP000306420">
    <property type="component" value="Unassembled WGS sequence"/>
</dbReference>
<dbReference type="OrthoDB" id="9134286at2"/>
<dbReference type="InterPro" id="IPR035901">
    <property type="entry name" value="GIY-YIG_endonuc_sf"/>
</dbReference>
<dbReference type="EMBL" id="VBSP01000017">
    <property type="protein sequence ID" value="TLQ41435.1"/>
    <property type="molecule type" value="Genomic_DNA"/>
</dbReference>
<dbReference type="AlphaFoldDB" id="A0A5R9E079"/>
<protein>
    <submittedName>
        <fullName evidence="1">GIY-YIG nuclease family protein</fullName>
    </submittedName>
</protein>
<name>A0A5R9E079_9LACT</name>
<proteinExistence type="predicted"/>